<evidence type="ECO:0000313" key="2">
    <source>
        <dbReference type="EMBL" id="PIA32310.1"/>
    </source>
</evidence>
<organism evidence="2 3">
    <name type="scientific">Aquilegia coerulea</name>
    <name type="common">Rocky mountain columbine</name>
    <dbReference type="NCBI Taxonomy" id="218851"/>
    <lineage>
        <taxon>Eukaryota</taxon>
        <taxon>Viridiplantae</taxon>
        <taxon>Streptophyta</taxon>
        <taxon>Embryophyta</taxon>
        <taxon>Tracheophyta</taxon>
        <taxon>Spermatophyta</taxon>
        <taxon>Magnoliopsida</taxon>
        <taxon>Ranunculales</taxon>
        <taxon>Ranunculaceae</taxon>
        <taxon>Thalictroideae</taxon>
        <taxon>Aquilegia</taxon>
    </lineage>
</organism>
<dbReference type="Proteomes" id="UP000230069">
    <property type="component" value="Unassembled WGS sequence"/>
</dbReference>
<dbReference type="EMBL" id="KZ305062">
    <property type="protein sequence ID" value="PIA32310.1"/>
    <property type="molecule type" value="Genomic_DNA"/>
</dbReference>
<protein>
    <submittedName>
        <fullName evidence="2">Uncharacterized protein</fullName>
    </submittedName>
</protein>
<name>A0A2G5CM99_AQUCA</name>
<sequence length="112" mass="12721">MEYKIWFNTNTVFFFHKFDLKLSNSSSVIMHISQSFMEKLCIGLTLAFVFAFMLIMLLIWICSCTVDYEEKRYRGSGTRSNTNGNETKTVAGDATEAELVNATDMVVVAHQA</sequence>
<proteinExistence type="predicted"/>
<keyword evidence="3" id="KW-1185">Reference proteome</keyword>
<gene>
    <name evidence="2" type="ORF">AQUCO_04500130v1</name>
</gene>
<evidence type="ECO:0000313" key="3">
    <source>
        <dbReference type="Proteomes" id="UP000230069"/>
    </source>
</evidence>
<keyword evidence="1" id="KW-0812">Transmembrane</keyword>
<dbReference type="AlphaFoldDB" id="A0A2G5CM99"/>
<dbReference type="InParanoid" id="A0A2G5CM99"/>
<evidence type="ECO:0000256" key="1">
    <source>
        <dbReference type="SAM" id="Phobius"/>
    </source>
</evidence>
<keyword evidence="1" id="KW-1133">Transmembrane helix</keyword>
<accession>A0A2G5CM99</accession>
<keyword evidence="1" id="KW-0472">Membrane</keyword>
<reference evidence="2 3" key="1">
    <citation type="submission" date="2017-09" db="EMBL/GenBank/DDBJ databases">
        <title>WGS assembly of Aquilegia coerulea Goldsmith.</title>
        <authorList>
            <person name="Hodges S."/>
            <person name="Kramer E."/>
            <person name="Nordborg M."/>
            <person name="Tomkins J."/>
            <person name="Borevitz J."/>
            <person name="Derieg N."/>
            <person name="Yan J."/>
            <person name="Mihaltcheva S."/>
            <person name="Hayes R.D."/>
            <person name="Rokhsar D."/>
        </authorList>
    </citation>
    <scope>NUCLEOTIDE SEQUENCE [LARGE SCALE GENOMIC DNA]</scope>
    <source>
        <strain evidence="3">cv. Goldsmith</strain>
    </source>
</reference>
<feature type="transmembrane region" description="Helical" evidence="1">
    <location>
        <begin position="40"/>
        <end position="61"/>
    </location>
</feature>